<comment type="caution">
    <text evidence="2">The sequence shown here is derived from an EMBL/GenBank/DDBJ whole genome shotgun (WGS) entry which is preliminary data.</text>
</comment>
<keyword evidence="3" id="KW-1185">Reference proteome</keyword>
<dbReference type="EMBL" id="BDSP01000214">
    <property type="protein sequence ID" value="GAX24780.1"/>
    <property type="molecule type" value="Genomic_DNA"/>
</dbReference>
<feature type="chain" id="PRO_5013165260" evidence="1">
    <location>
        <begin position="21"/>
        <end position="250"/>
    </location>
</feature>
<organism evidence="2 3">
    <name type="scientific">Fistulifera solaris</name>
    <name type="common">Oleaginous diatom</name>
    <dbReference type="NCBI Taxonomy" id="1519565"/>
    <lineage>
        <taxon>Eukaryota</taxon>
        <taxon>Sar</taxon>
        <taxon>Stramenopiles</taxon>
        <taxon>Ochrophyta</taxon>
        <taxon>Bacillariophyta</taxon>
        <taxon>Bacillariophyceae</taxon>
        <taxon>Bacillariophycidae</taxon>
        <taxon>Naviculales</taxon>
        <taxon>Naviculaceae</taxon>
        <taxon>Fistulifera</taxon>
    </lineage>
</organism>
<name>A0A1Z5KEM7_FISSO</name>
<evidence type="ECO:0000313" key="2">
    <source>
        <dbReference type="EMBL" id="GAX24780.1"/>
    </source>
</evidence>
<accession>A0A1Z5KEM7</accession>
<proteinExistence type="predicted"/>
<gene>
    <name evidence="2" type="ORF">FisN_18Lu148</name>
</gene>
<protein>
    <submittedName>
        <fullName evidence="2">Uncharacterized protein</fullName>
    </submittedName>
</protein>
<evidence type="ECO:0000256" key="1">
    <source>
        <dbReference type="SAM" id="SignalP"/>
    </source>
</evidence>
<evidence type="ECO:0000313" key="3">
    <source>
        <dbReference type="Proteomes" id="UP000198406"/>
    </source>
</evidence>
<dbReference type="Proteomes" id="UP000198406">
    <property type="component" value="Unassembled WGS sequence"/>
</dbReference>
<dbReference type="InParanoid" id="A0A1Z5KEM7"/>
<sequence length="250" mass="27421">MKLINNALILTALLTWLTDAQSVERVLQKSSSTSNSGNTSTKKALGQSCQVTYNSNADKYMGVKGMECDAGLVCSDLNDNGLDGVVFTGVCNRESCDGTADPSVDQPISSRRVTICHRTCSPTNPWVRITIDDDAWGGPDASGCGHQRNHNVTQDCNRADYSPWGPNRVDYLIKDHGTRSDVRARNPTWTTAQEKAYWFYWERACPYVRAKKLSKPCCDWAKGECCGPHPDDLCPMDPNKMAPGQCGCGV</sequence>
<keyword evidence="1" id="KW-0732">Signal</keyword>
<feature type="signal peptide" evidence="1">
    <location>
        <begin position="1"/>
        <end position="20"/>
    </location>
</feature>
<reference evidence="2 3" key="1">
    <citation type="journal article" date="2015" name="Plant Cell">
        <title>Oil accumulation by the oleaginous diatom Fistulifera solaris as revealed by the genome and transcriptome.</title>
        <authorList>
            <person name="Tanaka T."/>
            <person name="Maeda Y."/>
            <person name="Veluchamy A."/>
            <person name="Tanaka M."/>
            <person name="Abida H."/>
            <person name="Marechal E."/>
            <person name="Bowler C."/>
            <person name="Muto M."/>
            <person name="Sunaga Y."/>
            <person name="Tanaka M."/>
            <person name="Yoshino T."/>
            <person name="Taniguchi T."/>
            <person name="Fukuda Y."/>
            <person name="Nemoto M."/>
            <person name="Matsumoto M."/>
            <person name="Wong P.S."/>
            <person name="Aburatani S."/>
            <person name="Fujibuchi W."/>
        </authorList>
    </citation>
    <scope>NUCLEOTIDE SEQUENCE [LARGE SCALE GENOMIC DNA]</scope>
    <source>
        <strain evidence="2 3">JPCC DA0580</strain>
    </source>
</reference>
<feature type="non-terminal residue" evidence="2">
    <location>
        <position position="250"/>
    </location>
</feature>
<dbReference type="AlphaFoldDB" id="A0A1Z5KEM7"/>